<dbReference type="CDD" id="cd06170">
    <property type="entry name" value="LuxR_C_like"/>
    <property type="match status" value="1"/>
</dbReference>
<name>A0A3B1AAS1_9ZZZZ</name>
<proteinExistence type="predicted"/>
<dbReference type="PANTHER" id="PTHR45566:SF1">
    <property type="entry name" value="HTH-TYPE TRANSCRIPTIONAL REGULATOR YHJB-RELATED"/>
    <property type="match status" value="1"/>
</dbReference>
<dbReference type="InterPro" id="IPR058245">
    <property type="entry name" value="NreC/VraR/RcsB-like_REC"/>
</dbReference>
<evidence type="ECO:0000259" key="3">
    <source>
        <dbReference type="PROSITE" id="PS50043"/>
    </source>
</evidence>
<keyword evidence="2" id="KW-0238">DNA-binding</keyword>
<dbReference type="PROSITE" id="PS50110">
    <property type="entry name" value="RESPONSE_REGULATORY"/>
    <property type="match status" value="1"/>
</dbReference>
<evidence type="ECO:0000256" key="1">
    <source>
        <dbReference type="ARBA" id="ARBA00022553"/>
    </source>
</evidence>
<dbReference type="Pfam" id="PF00072">
    <property type="entry name" value="Response_reg"/>
    <property type="match status" value="1"/>
</dbReference>
<dbReference type="InterPro" id="IPR051015">
    <property type="entry name" value="EvgA-like"/>
</dbReference>
<dbReference type="SUPFAM" id="SSF52172">
    <property type="entry name" value="CheY-like"/>
    <property type="match status" value="1"/>
</dbReference>
<evidence type="ECO:0000256" key="2">
    <source>
        <dbReference type="ARBA" id="ARBA00023125"/>
    </source>
</evidence>
<keyword evidence="1" id="KW-0597">Phosphoprotein</keyword>
<dbReference type="SUPFAM" id="SSF46894">
    <property type="entry name" value="C-terminal effector domain of the bipartite response regulators"/>
    <property type="match status" value="1"/>
</dbReference>
<dbReference type="SMART" id="SM00448">
    <property type="entry name" value="REC"/>
    <property type="match status" value="1"/>
</dbReference>
<dbReference type="EMBL" id="UOFS01000002">
    <property type="protein sequence ID" value="VAW90814.1"/>
    <property type="molecule type" value="Genomic_DNA"/>
</dbReference>
<dbReference type="PRINTS" id="PR00038">
    <property type="entry name" value="HTHLUXR"/>
</dbReference>
<dbReference type="Gene3D" id="3.40.50.2300">
    <property type="match status" value="1"/>
</dbReference>
<dbReference type="GO" id="GO:0006355">
    <property type="term" value="P:regulation of DNA-templated transcription"/>
    <property type="evidence" value="ECO:0007669"/>
    <property type="project" value="InterPro"/>
</dbReference>
<gene>
    <name evidence="5" type="ORF">MNBD_GAMMA22-284</name>
</gene>
<evidence type="ECO:0000259" key="4">
    <source>
        <dbReference type="PROSITE" id="PS50110"/>
    </source>
</evidence>
<accession>A0A3B1AAS1</accession>
<feature type="domain" description="Response regulatory" evidence="4">
    <location>
        <begin position="2"/>
        <end position="119"/>
    </location>
</feature>
<dbReference type="PANTHER" id="PTHR45566">
    <property type="entry name" value="HTH-TYPE TRANSCRIPTIONAL REGULATOR YHJB-RELATED"/>
    <property type="match status" value="1"/>
</dbReference>
<dbReference type="AlphaFoldDB" id="A0A3B1AAS1"/>
<dbReference type="Pfam" id="PF00196">
    <property type="entry name" value="GerE"/>
    <property type="match status" value="1"/>
</dbReference>
<dbReference type="GO" id="GO:0000160">
    <property type="term" value="P:phosphorelay signal transduction system"/>
    <property type="evidence" value="ECO:0007669"/>
    <property type="project" value="InterPro"/>
</dbReference>
<dbReference type="GO" id="GO:0003677">
    <property type="term" value="F:DNA binding"/>
    <property type="evidence" value="ECO:0007669"/>
    <property type="project" value="UniProtKB-KW"/>
</dbReference>
<dbReference type="InterPro" id="IPR016032">
    <property type="entry name" value="Sig_transdc_resp-reg_C-effctor"/>
</dbReference>
<feature type="domain" description="HTH luxR-type" evidence="3">
    <location>
        <begin position="138"/>
        <end position="203"/>
    </location>
</feature>
<organism evidence="5">
    <name type="scientific">hydrothermal vent metagenome</name>
    <dbReference type="NCBI Taxonomy" id="652676"/>
    <lineage>
        <taxon>unclassified sequences</taxon>
        <taxon>metagenomes</taxon>
        <taxon>ecological metagenomes</taxon>
    </lineage>
</organism>
<reference evidence="5" key="1">
    <citation type="submission" date="2018-06" db="EMBL/GenBank/DDBJ databases">
        <authorList>
            <person name="Zhirakovskaya E."/>
        </authorList>
    </citation>
    <scope>NUCLEOTIDE SEQUENCE</scope>
</reference>
<dbReference type="PROSITE" id="PS50043">
    <property type="entry name" value="HTH_LUXR_2"/>
    <property type="match status" value="1"/>
</dbReference>
<sequence length="210" mass="23086">MKILIIDDHALFREGLCYVLNDLEDSMTIYQASDYAHALIQLRAHLDMDLVLLDLKLPGKDGFSILNLFSEQYPALPIIILSASNKHSDVQRSLDAGAMGYIPKDTTSAVMLNALRLVLSGGIYMPASIVKCYDNNQAAESFIGITPRQQQVLGLMVQGHSNKMIASQLELAEGTVKMHVTSILKFFGVSNRTQAVLASEKLGLFTEKAQ</sequence>
<dbReference type="SMART" id="SM00421">
    <property type="entry name" value="HTH_LUXR"/>
    <property type="match status" value="1"/>
</dbReference>
<evidence type="ECO:0000313" key="5">
    <source>
        <dbReference type="EMBL" id="VAW90814.1"/>
    </source>
</evidence>
<dbReference type="InterPro" id="IPR000792">
    <property type="entry name" value="Tscrpt_reg_LuxR_C"/>
</dbReference>
<dbReference type="CDD" id="cd17535">
    <property type="entry name" value="REC_NarL-like"/>
    <property type="match status" value="1"/>
</dbReference>
<protein>
    <submittedName>
        <fullName evidence="5">Two-component transcriptional response regulator, LuxR family</fullName>
    </submittedName>
</protein>
<dbReference type="InterPro" id="IPR001789">
    <property type="entry name" value="Sig_transdc_resp-reg_receiver"/>
</dbReference>
<dbReference type="InterPro" id="IPR011006">
    <property type="entry name" value="CheY-like_superfamily"/>
</dbReference>